<comment type="caution">
    <text evidence="3">The sequence shown here is derived from an EMBL/GenBank/DDBJ whole genome shotgun (WGS) entry which is preliminary data.</text>
</comment>
<protein>
    <recommendedName>
        <fullName evidence="2">DUF4906 domain-containing protein</fullName>
    </recommendedName>
</protein>
<accession>A0AA37KS98</accession>
<feature type="domain" description="DUF4906" evidence="2">
    <location>
        <begin position="211"/>
        <end position="281"/>
    </location>
</feature>
<organism evidence="3 4">
    <name type="scientific">Alistipes finegoldii</name>
    <dbReference type="NCBI Taxonomy" id="214856"/>
    <lineage>
        <taxon>Bacteria</taxon>
        <taxon>Pseudomonadati</taxon>
        <taxon>Bacteroidota</taxon>
        <taxon>Bacteroidia</taxon>
        <taxon>Bacteroidales</taxon>
        <taxon>Rikenellaceae</taxon>
        <taxon>Alistipes</taxon>
    </lineage>
</organism>
<dbReference type="RefSeq" id="WP_244076656.1">
    <property type="nucleotide sequence ID" value="NZ_AP025581.1"/>
</dbReference>
<dbReference type="Gene3D" id="2.60.40.2410">
    <property type="entry name" value="Uncharacterised protein PF12988, DUF3872"/>
    <property type="match status" value="1"/>
</dbReference>
<feature type="signal peptide" evidence="1">
    <location>
        <begin position="1"/>
        <end position="21"/>
    </location>
</feature>
<keyword evidence="1" id="KW-0732">Signal</keyword>
<evidence type="ECO:0000313" key="3">
    <source>
        <dbReference type="EMBL" id="GKI19308.1"/>
    </source>
</evidence>
<dbReference type="InterPro" id="IPR032594">
    <property type="entry name" value="DUF4906"/>
</dbReference>
<name>A0AA37KS98_9BACT</name>
<dbReference type="EMBL" id="BQOL01000001">
    <property type="protein sequence ID" value="GKI19308.1"/>
    <property type="molecule type" value="Genomic_DNA"/>
</dbReference>
<proteinExistence type="predicted"/>
<evidence type="ECO:0000259" key="2">
    <source>
        <dbReference type="Pfam" id="PF16249"/>
    </source>
</evidence>
<sequence length="611" mass="67336">MKKLIYTVVCMMLFCCACSDADIELNPATQAKQQLAMTFRCGAMSPTRAATNDTRIDDINLYLFPVNGGQARHVYIAPVRPVVLELPKGDYTLYAIANLGHDAGERTQDFVRSLRVEREPAALADAPFPMSAQQAVTVRGDTQIAVSLVRAVAKVNFSYTVAADFAKSFHVKSVQFRSAPRSAALFDFSRAESSEAVADMPPVEASATAYAATCYLLENRQGEVAGIGSQQQKDQTRAPEHATYIAIAGEADGTQVVYRIYLGENNTTDFNVGRNRVYNIDARILGLNTVDWRVSTAELTVTPFAENHAPGEPATTELRLTSTNNPENVYYLSYHIDAGTGIVAIDGVNRNPGTPYPLLSGNGTVTADISYKQTEPGDVRLRLTVTDEYGFCMERMLMTVYKKPELNVTFTQEGYELAAMDRAYVTFDVSQPGYTGQYKARLSGDGITFFQGRYSADIPTTELTLYEGNGTYELRIKPEAVGEIPFTVTITDEQGNSTFFESSVKGVKTTANFSLDFRLMTGALDIVMESSYPVSEDLKITVTASVKIVYSGGYTRMQDYTFDVFFEAERSRGTGYVYLDLQGRYDISIVSYTMESDTPVSLNGMVEYKLQ</sequence>
<feature type="chain" id="PRO_5041235835" description="DUF4906 domain-containing protein" evidence="1">
    <location>
        <begin position="22"/>
        <end position="611"/>
    </location>
</feature>
<evidence type="ECO:0000313" key="4">
    <source>
        <dbReference type="Proteomes" id="UP001055105"/>
    </source>
</evidence>
<evidence type="ECO:0000256" key="1">
    <source>
        <dbReference type="SAM" id="SignalP"/>
    </source>
</evidence>
<gene>
    <name evidence="3" type="ORF">CE91St16_22160</name>
</gene>
<dbReference type="Pfam" id="PF16249">
    <property type="entry name" value="DUF4906"/>
    <property type="match status" value="1"/>
</dbReference>
<dbReference type="Proteomes" id="UP001055105">
    <property type="component" value="Unassembled WGS sequence"/>
</dbReference>
<dbReference type="InterPro" id="IPR038707">
    <property type="entry name" value="TraQ_sf"/>
</dbReference>
<reference evidence="3" key="1">
    <citation type="submission" date="2022-01" db="EMBL/GenBank/DDBJ databases">
        <title>Novel bile acid biosynthetic pathways are enriched in the microbiome of centenarians.</title>
        <authorList>
            <person name="Sato Y."/>
            <person name="Atarashi K."/>
            <person name="Plichta R.D."/>
            <person name="Arai Y."/>
            <person name="Sasajima S."/>
            <person name="Kearney M.S."/>
            <person name="Suda W."/>
            <person name="Takeshita K."/>
            <person name="Sasaki T."/>
            <person name="Okamoto S."/>
            <person name="Skelly N.A."/>
            <person name="Okamura Y."/>
            <person name="Vlamakis H."/>
            <person name="Li Y."/>
            <person name="Tanoue T."/>
            <person name="Takei H."/>
            <person name="Nittono H."/>
            <person name="Narushima S."/>
            <person name="Irie J."/>
            <person name="Itoh H."/>
            <person name="Moriya K."/>
            <person name="Sugiura Y."/>
            <person name="Suematsu M."/>
            <person name="Moritoki N."/>
            <person name="Shibata S."/>
            <person name="Littman R.D."/>
            <person name="Fischbach A.M."/>
            <person name="Uwamino Y."/>
            <person name="Inoue T."/>
            <person name="Honda A."/>
            <person name="Hattori M."/>
            <person name="Murai T."/>
            <person name="Xavier J.R."/>
            <person name="Hirose N."/>
            <person name="Honda K."/>
        </authorList>
    </citation>
    <scope>NUCLEOTIDE SEQUENCE</scope>
    <source>
        <strain evidence="3">CE91-St16</strain>
    </source>
</reference>
<dbReference type="AlphaFoldDB" id="A0AA37KS98"/>